<dbReference type="Proteomes" id="UP000520814">
    <property type="component" value="Unassembled WGS sequence"/>
</dbReference>
<reference evidence="3 4" key="1">
    <citation type="submission" date="2020-08" db="EMBL/GenBank/DDBJ databases">
        <title>Genomic Encyclopedia of Type Strains, Phase IV (KMG-IV): sequencing the most valuable type-strain genomes for metagenomic binning, comparative biology and taxonomic classification.</title>
        <authorList>
            <person name="Goeker M."/>
        </authorList>
    </citation>
    <scope>NUCLEOTIDE SEQUENCE [LARGE SCALE GENOMIC DNA]</scope>
    <source>
        <strain evidence="3 4">DSM 23562</strain>
    </source>
</reference>
<comment type="caution">
    <text evidence="3">The sequence shown here is derived from an EMBL/GenBank/DDBJ whole genome shotgun (WGS) entry which is preliminary data.</text>
</comment>
<dbReference type="Gene3D" id="3.90.1150.140">
    <property type="match status" value="1"/>
</dbReference>
<feature type="domain" description="Peptidoglycan beta-N-acetylmuramidase NamZ C-terminal" evidence="2">
    <location>
        <begin position="232"/>
        <end position="380"/>
    </location>
</feature>
<dbReference type="PANTHER" id="PTHR42915">
    <property type="entry name" value="HYPOTHETICAL 460 KDA PROTEIN IN FEUA-SIGW INTERGENIC REGION [PRECURSOR]"/>
    <property type="match status" value="1"/>
</dbReference>
<proteinExistence type="predicted"/>
<organism evidence="3 4">
    <name type="scientific">Armatimonas rosea</name>
    <dbReference type="NCBI Taxonomy" id="685828"/>
    <lineage>
        <taxon>Bacteria</taxon>
        <taxon>Bacillati</taxon>
        <taxon>Armatimonadota</taxon>
        <taxon>Armatimonadia</taxon>
        <taxon>Armatimonadales</taxon>
        <taxon>Armatimonadaceae</taxon>
        <taxon>Armatimonas</taxon>
    </lineage>
</organism>
<evidence type="ECO:0000313" key="3">
    <source>
        <dbReference type="EMBL" id="MBB6050907.1"/>
    </source>
</evidence>
<protein>
    <submittedName>
        <fullName evidence="3">Uncharacterized protein YbbC (DUF1343 family)</fullName>
    </submittedName>
</protein>
<feature type="domain" description="Peptidoglycan beta-N-acetylmuramidase NamZ N-terminal" evidence="1">
    <location>
        <begin position="28"/>
        <end position="227"/>
    </location>
</feature>
<evidence type="ECO:0000313" key="4">
    <source>
        <dbReference type="Proteomes" id="UP000520814"/>
    </source>
</evidence>
<dbReference type="InterPro" id="IPR008302">
    <property type="entry name" value="NamZ"/>
</dbReference>
<dbReference type="Pfam" id="PF20732">
    <property type="entry name" value="NamZ_C"/>
    <property type="match status" value="1"/>
</dbReference>
<dbReference type="EMBL" id="JACHGW010000002">
    <property type="protein sequence ID" value="MBB6050907.1"/>
    <property type="molecule type" value="Genomic_DNA"/>
</dbReference>
<dbReference type="PANTHER" id="PTHR42915:SF1">
    <property type="entry name" value="PEPTIDOGLYCAN BETA-N-ACETYLMURAMIDASE NAMZ"/>
    <property type="match status" value="1"/>
</dbReference>
<accession>A0A7W9SQD9</accession>
<keyword evidence="4" id="KW-1185">Reference proteome</keyword>
<dbReference type="PIRSF" id="PIRSF016719">
    <property type="entry name" value="UCP016719"/>
    <property type="match status" value="1"/>
</dbReference>
<dbReference type="GO" id="GO:0033922">
    <property type="term" value="F:peptidoglycan beta-N-acetylmuramidase activity"/>
    <property type="evidence" value="ECO:0007669"/>
    <property type="project" value="InterPro"/>
</dbReference>
<gene>
    <name evidence="3" type="ORF">HNQ39_002698</name>
</gene>
<evidence type="ECO:0000259" key="1">
    <source>
        <dbReference type="Pfam" id="PF07075"/>
    </source>
</evidence>
<evidence type="ECO:0000259" key="2">
    <source>
        <dbReference type="Pfam" id="PF20732"/>
    </source>
</evidence>
<sequence>MEIASSPVLCGVDVLVRDKFAALGRGPIGLITNHTGLTQDGTATADILAESPVVALKAFFGPEHGIRGAVDEKVPDSKDPKTGLPVFSLYGERYEPTAEQLAGIETLVYDIQDVGCRFYTFLSTLGHCLTAAAKHGKRFIVLDRPNPIGGAAIEGPIADKDRLAFVAYHPIPVRHGMTMGELARLIVAEKGLKLDLTVVPCEGWRRADWWDATGLTWTNPSPNMRSLTQATLYPGIGLIEFSNVSVGRGTDTPFEWIGAPYLEPRRLAAELNAKNLPGIRFIPVHFTPRASKFVGELCGGVSFLVTDRQKLAPVRTGVELALTLRRLYPKEWQAEKMMTLLVNRQAMDGVLAGESYTTLARRWSPGLREFARRRQPHLLYP</sequence>
<dbReference type="Pfam" id="PF07075">
    <property type="entry name" value="NamZ_N"/>
    <property type="match status" value="1"/>
</dbReference>
<dbReference type="Gene3D" id="3.40.50.12170">
    <property type="entry name" value="Uncharacterised protein PF07075, DUF1343"/>
    <property type="match status" value="1"/>
</dbReference>
<dbReference type="RefSeq" id="WP_221289991.1">
    <property type="nucleotide sequence ID" value="NZ_JACHGW010000002.1"/>
</dbReference>
<name>A0A7W9SQD9_ARMRO</name>
<dbReference type="InterPro" id="IPR048503">
    <property type="entry name" value="NamZ_C"/>
</dbReference>
<dbReference type="AlphaFoldDB" id="A0A7W9SQD9"/>
<dbReference type="InterPro" id="IPR048502">
    <property type="entry name" value="NamZ_N"/>
</dbReference>